<reference evidence="2 3" key="1">
    <citation type="journal article" date="2014" name="Agronomy (Basel)">
        <title>A Draft Genome Sequence for Ensete ventricosum, the Drought-Tolerant Tree Against Hunger.</title>
        <authorList>
            <person name="Harrison J."/>
            <person name="Moore K.A."/>
            <person name="Paszkiewicz K."/>
            <person name="Jones T."/>
            <person name="Grant M."/>
            <person name="Ambacheew D."/>
            <person name="Muzemil S."/>
            <person name="Studholme D.J."/>
        </authorList>
    </citation>
    <scope>NUCLEOTIDE SEQUENCE [LARGE SCALE GENOMIC DNA]</scope>
</reference>
<gene>
    <name evidence="2" type="ORF">B296_00030044</name>
</gene>
<feature type="region of interest" description="Disordered" evidence="1">
    <location>
        <begin position="232"/>
        <end position="279"/>
    </location>
</feature>
<dbReference type="Proteomes" id="UP000287651">
    <property type="component" value="Unassembled WGS sequence"/>
</dbReference>
<evidence type="ECO:0000256" key="1">
    <source>
        <dbReference type="SAM" id="MobiDB-lite"/>
    </source>
</evidence>
<organism evidence="2 3">
    <name type="scientific">Ensete ventricosum</name>
    <name type="common">Abyssinian banana</name>
    <name type="synonym">Musa ensete</name>
    <dbReference type="NCBI Taxonomy" id="4639"/>
    <lineage>
        <taxon>Eukaryota</taxon>
        <taxon>Viridiplantae</taxon>
        <taxon>Streptophyta</taxon>
        <taxon>Embryophyta</taxon>
        <taxon>Tracheophyta</taxon>
        <taxon>Spermatophyta</taxon>
        <taxon>Magnoliopsida</taxon>
        <taxon>Liliopsida</taxon>
        <taxon>Zingiberales</taxon>
        <taxon>Musaceae</taxon>
        <taxon>Ensete</taxon>
    </lineage>
</organism>
<feature type="compositionally biased region" description="Basic and acidic residues" evidence="1">
    <location>
        <begin position="267"/>
        <end position="277"/>
    </location>
</feature>
<feature type="compositionally biased region" description="Acidic residues" evidence="1">
    <location>
        <begin position="242"/>
        <end position="253"/>
    </location>
</feature>
<protein>
    <submittedName>
        <fullName evidence="2">Uncharacterized protein</fullName>
    </submittedName>
</protein>
<evidence type="ECO:0000313" key="2">
    <source>
        <dbReference type="EMBL" id="RRT55806.1"/>
    </source>
</evidence>
<comment type="caution">
    <text evidence="2">The sequence shown here is derived from an EMBL/GenBank/DDBJ whole genome shotgun (WGS) entry which is preliminary data.</text>
</comment>
<proteinExistence type="predicted"/>
<dbReference type="EMBL" id="AMZH03009919">
    <property type="protein sequence ID" value="RRT55806.1"/>
    <property type="molecule type" value="Genomic_DNA"/>
</dbReference>
<name>A0A426YVQ3_ENSVE</name>
<evidence type="ECO:0000313" key="3">
    <source>
        <dbReference type="Proteomes" id="UP000287651"/>
    </source>
</evidence>
<dbReference type="AlphaFoldDB" id="A0A426YVQ3"/>
<sequence>MQCHHLVSAVPKHSADLDVLRPRVEHLRESPMRSLPFRRIGLRDGPRITQLPRFLGRLIDMSMTEVRTKESSFAEEFNVDRHFRYAGSSWKSSITVFENSGWSDPSSEKKRESTFEGVGDGVEVANELPVQLLPGPYGEDEDVDEDGDDGAYGDRVEPIHGDPDRVTHAVSRHDDQAVGEEDHPEAVLVRHQRRPQLHERRDRTCVHARREGGKATASRRRAWVRACVHGRGSTDGVLEHDGDGEDGPDDVGAEDLVGSSEEDEQRYEETGQTHLEREDDPVGVLPGELPHLHHPFPQGDDDGLIAVSFPGFPRSFSWHRTRRQADVDANAAALLPVHLLTAKPIYCRLQPPEMNGVMELI</sequence>
<accession>A0A426YVQ3</accession>